<reference evidence="5" key="1">
    <citation type="submission" date="2021-02" db="EMBL/GenBank/DDBJ databases">
        <authorList>
            <person name="Dougan E. K."/>
            <person name="Rhodes N."/>
            <person name="Thang M."/>
            <person name="Chan C."/>
        </authorList>
    </citation>
    <scope>NUCLEOTIDE SEQUENCE</scope>
</reference>
<keyword evidence="6" id="KW-1185">Reference proteome</keyword>
<dbReference type="InterPro" id="IPR000073">
    <property type="entry name" value="AB_hydrolase_1"/>
</dbReference>
<organism evidence="5 6">
    <name type="scientific">Symbiodinium necroappetens</name>
    <dbReference type="NCBI Taxonomy" id="1628268"/>
    <lineage>
        <taxon>Eukaryota</taxon>
        <taxon>Sar</taxon>
        <taxon>Alveolata</taxon>
        <taxon>Dinophyceae</taxon>
        <taxon>Suessiales</taxon>
        <taxon>Symbiodiniaceae</taxon>
        <taxon>Symbiodinium</taxon>
    </lineage>
</organism>
<keyword evidence="3" id="KW-0732">Signal</keyword>
<dbReference type="Proteomes" id="UP000601435">
    <property type="component" value="Unassembled WGS sequence"/>
</dbReference>
<dbReference type="InterPro" id="IPR000639">
    <property type="entry name" value="Epox_hydrolase-like"/>
</dbReference>
<dbReference type="OrthoDB" id="7130006at2759"/>
<dbReference type="PANTHER" id="PTHR43329">
    <property type="entry name" value="EPOXIDE HYDROLASE"/>
    <property type="match status" value="1"/>
</dbReference>
<keyword evidence="1" id="KW-0378">Hydrolase</keyword>
<gene>
    <name evidence="5" type="primary">yfhM</name>
    <name evidence="5" type="ORF">SNEC2469_LOCUS1249</name>
</gene>
<name>A0A812IYG5_9DINO</name>
<dbReference type="PRINTS" id="PR00412">
    <property type="entry name" value="EPOXHYDRLASE"/>
</dbReference>
<evidence type="ECO:0000313" key="6">
    <source>
        <dbReference type="Proteomes" id="UP000601435"/>
    </source>
</evidence>
<dbReference type="InterPro" id="IPR029058">
    <property type="entry name" value="AB_hydrolase_fold"/>
</dbReference>
<dbReference type="GO" id="GO:0016787">
    <property type="term" value="F:hydrolase activity"/>
    <property type="evidence" value="ECO:0007669"/>
    <property type="project" value="UniProtKB-KW"/>
</dbReference>
<feature type="chain" id="PRO_5032437958" evidence="3">
    <location>
        <begin position="29"/>
        <end position="354"/>
    </location>
</feature>
<evidence type="ECO:0000256" key="1">
    <source>
        <dbReference type="ARBA" id="ARBA00022801"/>
    </source>
</evidence>
<comment type="caution">
    <text evidence="5">The sequence shown here is derived from an EMBL/GenBank/DDBJ whole genome shotgun (WGS) entry which is preliminary data.</text>
</comment>
<proteinExistence type="inferred from homology"/>
<dbReference type="PRINTS" id="PR00111">
    <property type="entry name" value="ABHYDROLASE"/>
</dbReference>
<dbReference type="Gene3D" id="3.40.50.1820">
    <property type="entry name" value="alpha/beta hydrolase"/>
    <property type="match status" value="1"/>
</dbReference>
<sequence length="354" mass="39608">MFSRLTLASASVAAVSVWLAWSPSTSWQEQHFSDEPFSWPDSLRYLDKAGSQGITLKTIVAGPNPAESKGVVLFVHGFPETAASWKEYILHYAAAGYHVLAPDMRNVNNSMAESGTLCFDLLSDDLLSLVTSTGHDKAIVVGHDWGAVISWVFALRFPARTQALVVMAVPHPELYRSYNVVRLPFSVTHVWYFLFWGLTGPLARWKAAKDDFAWFISFAFGSSRPKTYSKEMIKRLKEVYARTYQSDTHCPLSTWYWMGNEWLLKSVLPPSVLGPGIINSLWTDGQTPSIVPTLQLFGSDDIYVSPGMAGWSADSMYVAHPSKRTVVYDASHWLLHEKTAEILQEMDAFIQSSP</sequence>
<protein>
    <submittedName>
        <fullName evidence="5">YfhM protein</fullName>
    </submittedName>
</protein>
<dbReference type="SUPFAM" id="SSF53474">
    <property type="entry name" value="alpha/beta-Hydrolases"/>
    <property type="match status" value="1"/>
</dbReference>
<dbReference type="Pfam" id="PF00561">
    <property type="entry name" value="Abhydrolase_1"/>
    <property type="match status" value="1"/>
</dbReference>
<dbReference type="AlphaFoldDB" id="A0A812IYG5"/>
<evidence type="ECO:0000313" key="5">
    <source>
        <dbReference type="EMBL" id="CAE7193355.1"/>
    </source>
</evidence>
<evidence type="ECO:0000259" key="4">
    <source>
        <dbReference type="Pfam" id="PF00561"/>
    </source>
</evidence>
<dbReference type="EMBL" id="CAJNJA010005577">
    <property type="protein sequence ID" value="CAE7193355.1"/>
    <property type="molecule type" value="Genomic_DNA"/>
</dbReference>
<comment type="similarity">
    <text evidence="2">Belongs to the AB hydrolase superfamily. Epoxide hydrolase family.</text>
</comment>
<feature type="domain" description="AB hydrolase-1" evidence="4">
    <location>
        <begin position="71"/>
        <end position="338"/>
    </location>
</feature>
<evidence type="ECO:0000256" key="3">
    <source>
        <dbReference type="SAM" id="SignalP"/>
    </source>
</evidence>
<accession>A0A812IYG5</accession>
<feature type="signal peptide" evidence="3">
    <location>
        <begin position="1"/>
        <end position="28"/>
    </location>
</feature>
<evidence type="ECO:0000256" key="2">
    <source>
        <dbReference type="ARBA" id="ARBA00038334"/>
    </source>
</evidence>